<dbReference type="Gene3D" id="3.40.50.1980">
    <property type="entry name" value="Nitrogenase molybdenum iron protein domain"/>
    <property type="match status" value="2"/>
</dbReference>
<dbReference type="Pfam" id="PF01297">
    <property type="entry name" value="ZnuA"/>
    <property type="match status" value="1"/>
</dbReference>
<keyword evidence="4" id="KW-1133">Transmembrane helix</keyword>
<evidence type="ECO:0000256" key="4">
    <source>
        <dbReference type="SAM" id="Phobius"/>
    </source>
</evidence>
<feature type="transmembrane region" description="Helical" evidence="4">
    <location>
        <begin position="12"/>
        <end position="29"/>
    </location>
</feature>
<dbReference type="PANTHER" id="PTHR42953:SF3">
    <property type="entry name" value="HIGH-AFFINITY ZINC UPTAKE SYSTEM PROTEIN ZNUA"/>
    <property type="match status" value="1"/>
</dbReference>
<dbReference type="SUPFAM" id="SSF53807">
    <property type="entry name" value="Helical backbone' metal receptor"/>
    <property type="match status" value="1"/>
</dbReference>
<dbReference type="AlphaFoldDB" id="A0A832GP07"/>
<dbReference type="PANTHER" id="PTHR42953">
    <property type="entry name" value="HIGH-AFFINITY ZINC UPTAKE SYSTEM PROTEIN ZNUA-RELATED"/>
    <property type="match status" value="1"/>
</dbReference>
<protein>
    <recommendedName>
        <fullName evidence="6">Zinc ABC transporter substrate-binding protein</fullName>
    </recommendedName>
</protein>
<dbReference type="EMBL" id="DSZU01000137">
    <property type="protein sequence ID" value="HGV55905.1"/>
    <property type="molecule type" value="Genomic_DNA"/>
</dbReference>
<comment type="caution">
    <text evidence="5">The sequence shown here is derived from an EMBL/GenBank/DDBJ whole genome shotgun (WGS) entry which is preliminary data.</text>
</comment>
<evidence type="ECO:0000256" key="1">
    <source>
        <dbReference type="ARBA" id="ARBA00011028"/>
    </source>
</evidence>
<proteinExistence type="inferred from homology"/>
<accession>A0A832GP07</accession>
<keyword evidence="2" id="KW-0813">Transport</keyword>
<comment type="similarity">
    <text evidence="1">Belongs to the bacterial solute-binding protein 9 family.</text>
</comment>
<organism evidence="5">
    <name type="scientific">Caldimicrobium thiodismutans</name>
    <dbReference type="NCBI Taxonomy" id="1653476"/>
    <lineage>
        <taxon>Bacteria</taxon>
        <taxon>Pseudomonadati</taxon>
        <taxon>Thermodesulfobacteriota</taxon>
        <taxon>Thermodesulfobacteria</taxon>
        <taxon>Thermodesulfobacteriales</taxon>
        <taxon>Thermodesulfobacteriaceae</taxon>
        <taxon>Caldimicrobium</taxon>
    </lineage>
</organism>
<evidence type="ECO:0000256" key="2">
    <source>
        <dbReference type="ARBA" id="ARBA00022448"/>
    </source>
</evidence>
<evidence type="ECO:0000313" key="5">
    <source>
        <dbReference type="EMBL" id="HGV55905.1"/>
    </source>
</evidence>
<dbReference type="GO" id="GO:0030001">
    <property type="term" value="P:metal ion transport"/>
    <property type="evidence" value="ECO:0007669"/>
    <property type="project" value="InterPro"/>
</dbReference>
<dbReference type="InterPro" id="IPR050492">
    <property type="entry name" value="Bact_metal-bind_prot9"/>
</dbReference>
<reference evidence="5" key="1">
    <citation type="journal article" date="2020" name="mSystems">
        <title>Genome- and Community-Level Interaction Insights into Carbon Utilization and Element Cycling Functions of Hydrothermarchaeota in Hydrothermal Sediment.</title>
        <authorList>
            <person name="Zhou Z."/>
            <person name="Liu Y."/>
            <person name="Xu W."/>
            <person name="Pan J."/>
            <person name="Luo Z.H."/>
            <person name="Li M."/>
        </authorList>
    </citation>
    <scope>NUCLEOTIDE SEQUENCE [LARGE SCALE GENOMIC DNA]</scope>
    <source>
        <strain evidence="5">SpSt-605</strain>
    </source>
</reference>
<evidence type="ECO:0008006" key="6">
    <source>
        <dbReference type="Google" id="ProtNLM"/>
    </source>
</evidence>
<keyword evidence="3" id="KW-0732">Signal</keyword>
<sequence>MTFNSQVTGGDLMSWLVSLLAALLILSLFPKRSFTQEWVVSSYPLYKIWKELFPEEPIYLIQPPKGEFHFAEPRPKEWEKIKKAEFVIIVGSEPWAQRVYKITSPEKIFSLSRVGEKTQDPHLWFDLNRVERLLKEFLESSSLKKRPLYPTYLKRTEIFLGKLKHLRENFQELQKCPMKEFYSLGHSVFYYLFKDTVIKEIPLIKGHHHGEISSKKLRELLTFAKEKKIAKIVLTEREFIKHKSFFEREGLEVLEAWSGDYEAPGTFLELIENNLRVFKKLLQCP</sequence>
<evidence type="ECO:0000256" key="3">
    <source>
        <dbReference type="ARBA" id="ARBA00022729"/>
    </source>
</evidence>
<keyword evidence="4" id="KW-0812">Transmembrane</keyword>
<name>A0A832GP07_9BACT</name>
<dbReference type="InterPro" id="IPR006127">
    <property type="entry name" value="ZnuA-like"/>
</dbReference>
<dbReference type="GO" id="GO:0046872">
    <property type="term" value="F:metal ion binding"/>
    <property type="evidence" value="ECO:0007669"/>
    <property type="project" value="InterPro"/>
</dbReference>
<keyword evidence="4" id="KW-0472">Membrane</keyword>
<gene>
    <name evidence="5" type="ORF">ENT73_07520</name>
</gene>